<dbReference type="InterPro" id="IPR004563">
    <property type="entry name" value="Apolipo_AcylTrfase"/>
</dbReference>
<keyword evidence="3" id="KW-1003">Cell membrane</keyword>
<protein>
    <submittedName>
        <fullName evidence="13">Apolipoprotein N-acyltransferase</fullName>
    </submittedName>
</protein>
<reference evidence="12" key="2">
    <citation type="submission" date="2023-07" db="EMBL/GenBank/DDBJ databases">
        <authorList>
            <person name="Aydin F."/>
            <person name="Tarhane S."/>
            <person name="Saticioglu I.B."/>
            <person name="Karakaya E."/>
            <person name="Abay S."/>
            <person name="Guran O."/>
            <person name="Bozkurt E."/>
            <person name="Uzum N."/>
            <person name="Olgun K."/>
            <person name="Jablonski D."/>
        </authorList>
    </citation>
    <scope>NUCLEOTIDE SEQUENCE</scope>
    <source>
        <strain evidence="12">Faydin-H75</strain>
    </source>
</reference>
<feature type="transmembrane region" description="Helical" evidence="10">
    <location>
        <begin position="81"/>
        <end position="101"/>
    </location>
</feature>
<feature type="domain" description="CN hydrolase" evidence="11">
    <location>
        <begin position="206"/>
        <end position="425"/>
    </location>
</feature>
<dbReference type="EMBL" id="JAUYZK010000002">
    <property type="protein sequence ID" value="MDP2538589.1"/>
    <property type="molecule type" value="Genomic_DNA"/>
</dbReference>
<comment type="similarity">
    <text evidence="2">Belongs to the CN hydrolase family. Apolipoprotein N-acyltransferase subfamily.</text>
</comment>
<dbReference type="GO" id="GO:0005886">
    <property type="term" value="C:plasma membrane"/>
    <property type="evidence" value="ECO:0007669"/>
    <property type="project" value="UniProtKB-SubCell"/>
</dbReference>
<feature type="transmembrane region" description="Helical" evidence="10">
    <location>
        <begin position="162"/>
        <end position="180"/>
    </location>
</feature>
<feature type="transmembrane region" description="Helical" evidence="10">
    <location>
        <begin position="107"/>
        <end position="129"/>
    </location>
</feature>
<feature type="transmembrane region" description="Helical" evidence="10">
    <location>
        <begin position="6"/>
        <end position="26"/>
    </location>
</feature>
<evidence type="ECO:0000313" key="15">
    <source>
        <dbReference type="Proteomes" id="UP001240777"/>
    </source>
</evidence>
<keyword evidence="8 10" id="KW-0472">Membrane</keyword>
<name>A0AA90PSD2_9HELI</name>
<keyword evidence="9" id="KW-0012">Acyltransferase</keyword>
<sequence>MRIFWALIFAAIFLLPVYVGGIFIYLGLEKTAVIFESFFGLLSIWIFLLVPRVLKFWFGFFVGLGLFYWTGLSFRFSPMEFLIPFVMIFVSIVYGVVFYFLLFYNSYFWRIFTLMIASYIHPFGFDWLVIESFFSYSIFAVDKWSFFGLILGVIALWNFRRYYKLISICFLLFALDWGHIREDGKWQDLNINTSEINKDKLNLKITTTDIPQSEKWEEKEMSYIVDNNFNLIYQAKQDHQNAVVLPETAFPFVLNRSFLIDNLKILGKDIVIIAGGLREDDNHRIYNSIYIFQNGNFSYIDKVVLAPFGEKIPLPEFLAKPLRKMFFGEEIGLSDAKKPGNIQIGKEVFRGAICYEGTSAIMYKDKPKYVIVISNNAWFVPSIEPILQRMLIKYYARLYKTVVIHSSNQSPSYVLSSSVFGDKNL</sequence>
<dbReference type="AlphaFoldDB" id="A0AA90PSD2"/>
<organism evidence="13 14">
    <name type="scientific">Helicobacter cappadocius</name>
    <dbReference type="NCBI Taxonomy" id="3063998"/>
    <lineage>
        <taxon>Bacteria</taxon>
        <taxon>Pseudomonadati</taxon>
        <taxon>Campylobacterota</taxon>
        <taxon>Epsilonproteobacteria</taxon>
        <taxon>Campylobacterales</taxon>
        <taxon>Helicobacteraceae</taxon>
        <taxon>Helicobacter</taxon>
    </lineage>
</organism>
<keyword evidence="15" id="KW-1185">Reference proteome</keyword>
<dbReference type="Proteomes" id="UP001240777">
    <property type="component" value="Unassembled WGS sequence"/>
</dbReference>
<dbReference type="InterPro" id="IPR059109">
    <property type="entry name" value="Lnt_membrane_dom"/>
</dbReference>
<evidence type="ECO:0000313" key="12">
    <source>
        <dbReference type="EMBL" id="MDO7252721.1"/>
    </source>
</evidence>
<keyword evidence="4" id="KW-0997">Cell inner membrane</keyword>
<evidence type="ECO:0000313" key="14">
    <source>
        <dbReference type="Proteomes" id="UP001177258"/>
    </source>
</evidence>
<dbReference type="PANTHER" id="PTHR38686">
    <property type="entry name" value="APOLIPOPROTEIN N-ACYLTRANSFERASE"/>
    <property type="match status" value="1"/>
</dbReference>
<evidence type="ECO:0000256" key="2">
    <source>
        <dbReference type="ARBA" id="ARBA00010065"/>
    </source>
</evidence>
<comment type="caution">
    <text evidence="13">The sequence shown here is derived from an EMBL/GenBank/DDBJ whole genome shotgun (WGS) entry which is preliminary data.</text>
</comment>
<evidence type="ECO:0000256" key="6">
    <source>
        <dbReference type="ARBA" id="ARBA00022692"/>
    </source>
</evidence>
<keyword evidence="6 10" id="KW-0812">Transmembrane</keyword>
<proteinExistence type="inferred from homology"/>
<evidence type="ECO:0000256" key="1">
    <source>
        <dbReference type="ARBA" id="ARBA00004651"/>
    </source>
</evidence>
<evidence type="ECO:0000256" key="9">
    <source>
        <dbReference type="ARBA" id="ARBA00023315"/>
    </source>
</evidence>
<dbReference type="PROSITE" id="PS50263">
    <property type="entry name" value="CN_HYDROLASE"/>
    <property type="match status" value="1"/>
</dbReference>
<feature type="transmembrane region" description="Helical" evidence="10">
    <location>
        <begin position="33"/>
        <end position="50"/>
    </location>
</feature>
<dbReference type="Proteomes" id="UP001177258">
    <property type="component" value="Unassembled WGS sequence"/>
</dbReference>
<feature type="transmembrane region" description="Helical" evidence="10">
    <location>
        <begin position="56"/>
        <end position="74"/>
    </location>
</feature>
<evidence type="ECO:0000256" key="8">
    <source>
        <dbReference type="ARBA" id="ARBA00023136"/>
    </source>
</evidence>
<dbReference type="PANTHER" id="PTHR38686:SF1">
    <property type="entry name" value="APOLIPOPROTEIN N-ACYLTRANSFERASE"/>
    <property type="match status" value="1"/>
</dbReference>
<keyword evidence="5" id="KW-0808">Transferase</keyword>
<comment type="subcellular location">
    <subcellularLocation>
        <location evidence="1">Cell membrane</location>
        <topology evidence="1">Multi-pass membrane protein</topology>
    </subcellularLocation>
</comment>
<evidence type="ECO:0000259" key="11">
    <source>
        <dbReference type="PROSITE" id="PS50263"/>
    </source>
</evidence>
<dbReference type="EMBL" id="JAUPEV010000002">
    <property type="protein sequence ID" value="MDO7252721.1"/>
    <property type="molecule type" value="Genomic_DNA"/>
</dbReference>
<reference evidence="13 15" key="1">
    <citation type="submission" date="2023-07" db="EMBL/GenBank/DDBJ databases">
        <title>Unpublished Manusciprt.</title>
        <authorList>
            <person name="Aydin F."/>
            <person name="Tarhane S."/>
            <person name="Saticioglu I.B."/>
            <person name="Karakaya E."/>
            <person name="Abay S."/>
            <person name="Guran O."/>
            <person name="Bozkurt E."/>
            <person name="Uzum N."/>
            <person name="Olgun K."/>
            <person name="Jablonski D."/>
        </authorList>
    </citation>
    <scope>NUCLEOTIDE SEQUENCE</scope>
    <source>
        <strain evidence="15">faydin-H75</strain>
        <strain evidence="13">Faydin-H76</strain>
    </source>
</reference>
<dbReference type="GO" id="GO:0016410">
    <property type="term" value="F:N-acyltransferase activity"/>
    <property type="evidence" value="ECO:0007669"/>
    <property type="project" value="InterPro"/>
</dbReference>
<dbReference type="Gene3D" id="3.60.110.10">
    <property type="entry name" value="Carbon-nitrogen hydrolase"/>
    <property type="match status" value="1"/>
</dbReference>
<accession>A0AA90PSD2</accession>
<evidence type="ECO:0000256" key="7">
    <source>
        <dbReference type="ARBA" id="ARBA00022989"/>
    </source>
</evidence>
<evidence type="ECO:0000256" key="3">
    <source>
        <dbReference type="ARBA" id="ARBA00022475"/>
    </source>
</evidence>
<evidence type="ECO:0000256" key="10">
    <source>
        <dbReference type="SAM" id="Phobius"/>
    </source>
</evidence>
<keyword evidence="7 10" id="KW-1133">Transmembrane helix</keyword>
<dbReference type="RefSeq" id="WP_305516561.1">
    <property type="nucleotide sequence ID" value="NZ_JAUPEV010000002.1"/>
</dbReference>
<feature type="transmembrane region" description="Helical" evidence="10">
    <location>
        <begin position="136"/>
        <end position="156"/>
    </location>
</feature>
<evidence type="ECO:0000313" key="13">
    <source>
        <dbReference type="EMBL" id="MDP2538589.1"/>
    </source>
</evidence>
<reference evidence="12 14" key="3">
    <citation type="journal article" date="2024" name="Syst. Appl. Microbiol.">
        <title>Helicobacter cappadocius sp. nov., from lizards: The first psychrotrophic Helicobacter species.</title>
        <authorList>
            <person name="Aydin F."/>
            <person name="Tarhane S."/>
            <person name="Karakaya E."/>
            <person name="Abay S."/>
            <person name="Kayman T."/>
            <person name="Guran O."/>
            <person name="Bozkurt E."/>
            <person name="Uzum N."/>
            <person name="Avci A."/>
            <person name="Olgun K."/>
            <person name="Jablonski D."/>
            <person name="Guran C."/>
            <person name="Burcin Saticioglu I."/>
        </authorList>
    </citation>
    <scope>NUCLEOTIDE SEQUENCE [LARGE SCALE GENOMIC DNA]</scope>
    <source>
        <strain evidence="12">Faydin-H75</strain>
        <strain evidence="14">faydin-H76</strain>
    </source>
</reference>
<dbReference type="GO" id="GO:0042158">
    <property type="term" value="P:lipoprotein biosynthetic process"/>
    <property type="evidence" value="ECO:0007669"/>
    <property type="project" value="InterPro"/>
</dbReference>
<gene>
    <name evidence="13" type="primary">lnt</name>
    <name evidence="12" type="ORF">Q5I04_02150</name>
    <name evidence="13" type="ORF">Q5I06_02155</name>
</gene>
<dbReference type="InterPro" id="IPR036526">
    <property type="entry name" value="C-N_Hydrolase_sf"/>
</dbReference>
<dbReference type="NCBIfam" id="TIGR00546">
    <property type="entry name" value="lnt"/>
    <property type="match status" value="1"/>
</dbReference>
<evidence type="ECO:0000256" key="4">
    <source>
        <dbReference type="ARBA" id="ARBA00022519"/>
    </source>
</evidence>
<dbReference type="SUPFAM" id="SSF56317">
    <property type="entry name" value="Carbon-nitrogen hydrolase"/>
    <property type="match status" value="1"/>
</dbReference>
<dbReference type="InterPro" id="IPR003010">
    <property type="entry name" value="C-N_Hydrolase"/>
</dbReference>
<dbReference type="Pfam" id="PF26365">
    <property type="entry name" value="ApoNAT_membrane"/>
    <property type="match status" value="1"/>
</dbReference>
<evidence type="ECO:0000256" key="5">
    <source>
        <dbReference type="ARBA" id="ARBA00022679"/>
    </source>
</evidence>